<reference evidence="1 2" key="1">
    <citation type="journal article" date="2019" name="Int. J. Syst. Evol. Microbiol.">
        <title>The Global Catalogue of Microorganisms (GCM) 10K type strain sequencing project: providing services to taxonomists for standard genome sequencing and annotation.</title>
        <authorList>
            <consortium name="The Broad Institute Genomics Platform"/>
            <consortium name="The Broad Institute Genome Sequencing Center for Infectious Disease"/>
            <person name="Wu L."/>
            <person name="Ma J."/>
        </authorList>
    </citation>
    <scope>NUCLEOTIDE SEQUENCE [LARGE SCALE GENOMIC DNA]</scope>
    <source>
        <strain evidence="1 2">JCM 16026</strain>
    </source>
</reference>
<dbReference type="InterPro" id="IPR023375">
    <property type="entry name" value="ADC_dom_sf"/>
</dbReference>
<keyword evidence="2" id="KW-1185">Reference proteome</keyword>
<proteinExistence type="predicted"/>
<organism evidence="1 2">
    <name type="scientific">Agrococcus versicolor</name>
    <dbReference type="NCBI Taxonomy" id="501482"/>
    <lineage>
        <taxon>Bacteria</taxon>
        <taxon>Bacillati</taxon>
        <taxon>Actinomycetota</taxon>
        <taxon>Actinomycetes</taxon>
        <taxon>Micrococcales</taxon>
        <taxon>Microbacteriaceae</taxon>
        <taxon>Agrococcus</taxon>
    </lineage>
</organism>
<sequence>MQHPAPVGVSVEAPPLGGPRILSQRWSDVVFVHWRVDPALVVPHLPEGCTPDTFDGSAWVGLIAFRMSRSAFLGGPPVPWLGEFPEVNVRLYAVDGEGRRSVVFASLDAEHLVPVLVAQAAFGLPYRWASMRHGRRHDLVAYRTRRHGDHDARSHLVVRVPGGPDVATPPTPDPLATFLTGRWGFHERHLGRTIFCRNEHEPWPLQPAQLVHLRDGLLARAGFPGIASREPDSVLYAAGVSTSFSVPRR</sequence>
<accession>A0ABN3AM87</accession>
<dbReference type="Proteomes" id="UP001501599">
    <property type="component" value="Unassembled WGS sequence"/>
</dbReference>
<dbReference type="Pfam" id="PF09844">
    <property type="entry name" value="DUF2071"/>
    <property type="match status" value="1"/>
</dbReference>
<evidence type="ECO:0000313" key="2">
    <source>
        <dbReference type="Proteomes" id="UP001501599"/>
    </source>
</evidence>
<dbReference type="SUPFAM" id="SSF160104">
    <property type="entry name" value="Acetoacetate decarboxylase-like"/>
    <property type="match status" value="1"/>
</dbReference>
<name>A0ABN3AM87_9MICO</name>
<dbReference type="PANTHER" id="PTHR39186:SF1">
    <property type="entry name" value="DUF2071 DOMAIN-CONTAINING PROTEIN"/>
    <property type="match status" value="1"/>
</dbReference>
<dbReference type="PANTHER" id="PTHR39186">
    <property type="entry name" value="DUF2071 FAMILY PROTEIN"/>
    <property type="match status" value="1"/>
</dbReference>
<dbReference type="InterPro" id="IPR018644">
    <property type="entry name" value="DUF2071"/>
</dbReference>
<dbReference type="RefSeq" id="WP_344340683.1">
    <property type="nucleotide sequence ID" value="NZ_BAAAQT010000005.1"/>
</dbReference>
<comment type="caution">
    <text evidence="1">The sequence shown here is derived from an EMBL/GenBank/DDBJ whole genome shotgun (WGS) entry which is preliminary data.</text>
</comment>
<protein>
    <submittedName>
        <fullName evidence="1">DUF2071 domain-containing protein</fullName>
    </submittedName>
</protein>
<dbReference type="Gene3D" id="2.40.400.10">
    <property type="entry name" value="Acetoacetate decarboxylase-like"/>
    <property type="match status" value="1"/>
</dbReference>
<dbReference type="EMBL" id="BAAAQT010000005">
    <property type="protein sequence ID" value="GAA2172045.1"/>
    <property type="molecule type" value="Genomic_DNA"/>
</dbReference>
<evidence type="ECO:0000313" key="1">
    <source>
        <dbReference type="EMBL" id="GAA2172045.1"/>
    </source>
</evidence>
<gene>
    <name evidence="1" type="ORF">GCM10009846_08430</name>
</gene>